<evidence type="ECO:0000256" key="1">
    <source>
        <dbReference type="ARBA" id="ARBA00004141"/>
    </source>
</evidence>
<feature type="transmembrane region" description="Helical" evidence="8">
    <location>
        <begin position="99"/>
        <end position="117"/>
    </location>
</feature>
<dbReference type="GO" id="GO:0009234">
    <property type="term" value="P:menaquinone biosynthetic process"/>
    <property type="evidence" value="ECO:0007669"/>
    <property type="project" value="UniProtKB-UniRule"/>
</dbReference>
<evidence type="ECO:0000256" key="3">
    <source>
        <dbReference type="ARBA" id="ARBA00022475"/>
    </source>
</evidence>
<evidence type="ECO:0000256" key="6">
    <source>
        <dbReference type="ARBA" id="ARBA00022989"/>
    </source>
</evidence>
<dbReference type="OrthoDB" id="9767568at2"/>
<proteinExistence type="inferred from homology"/>
<feature type="transmembrane region" description="Helical" evidence="8">
    <location>
        <begin position="179"/>
        <end position="200"/>
    </location>
</feature>
<comment type="caution">
    <text evidence="10">The sequence shown here is derived from an EMBL/GenBank/DDBJ whole genome shotgun (WGS) entry which is preliminary data.</text>
</comment>
<comment type="similarity">
    <text evidence="8">Belongs to the MenA family. Type 1 subfamily.</text>
</comment>
<gene>
    <name evidence="8" type="primary">menA</name>
    <name evidence="10" type="ORF">ATW55_09750</name>
</gene>
<evidence type="ECO:0000313" key="10">
    <source>
        <dbReference type="EMBL" id="KUO96235.1"/>
    </source>
</evidence>
<keyword evidence="4 8" id="KW-0808">Transferase</keyword>
<dbReference type="InterPro" id="IPR044878">
    <property type="entry name" value="UbiA_sf"/>
</dbReference>
<keyword evidence="5 8" id="KW-0812">Transmembrane</keyword>
<dbReference type="InterPro" id="IPR000537">
    <property type="entry name" value="UbiA_prenyltransferase"/>
</dbReference>
<evidence type="ECO:0000313" key="11">
    <source>
        <dbReference type="Proteomes" id="UP000053557"/>
    </source>
</evidence>
<dbReference type="HAMAP" id="MF_01937">
    <property type="entry name" value="MenA_1"/>
    <property type="match status" value="1"/>
</dbReference>
<comment type="function">
    <text evidence="8">Conversion of 1,4-dihydroxy-2-naphthoate (DHNA) to demethylmenaquinone (DMK).</text>
</comment>
<feature type="transmembrane region" description="Helical" evidence="8">
    <location>
        <begin position="221"/>
        <end position="247"/>
    </location>
</feature>
<dbReference type="GO" id="GO:0005886">
    <property type="term" value="C:plasma membrane"/>
    <property type="evidence" value="ECO:0007669"/>
    <property type="project" value="UniProtKB-SubCell"/>
</dbReference>
<feature type="transmembrane region" description="Helical" evidence="8">
    <location>
        <begin position="288"/>
        <end position="306"/>
    </location>
</feature>
<feature type="transmembrane region" description="Helical" evidence="8">
    <location>
        <begin position="123"/>
        <end position="139"/>
    </location>
</feature>
<keyword evidence="3 8" id="KW-1003">Cell membrane</keyword>
<protein>
    <recommendedName>
        <fullName evidence="8 9">1,4-dihydroxy-2-naphthoate octaprenyltransferase</fullName>
        <shortName evidence="8">DHNA-octaprenyltransferase</shortName>
        <ecNumber evidence="8 9">2.5.1.74</ecNumber>
    </recommendedName>
</protein>
<dbReference type="GO" id="GO:0042371">
    <property type="term" value="P:vitamin K biosynthetic process"/>
    <property type="evidence" value="ECO:0007669"/>
    <property type="project" value="TreeGrafter"/>
</dbReference>
<dbReference type="PANTHER" id="PTHR13929:SF0">
    <property type="entry name" value="UBIA PRENYLTRANSFERASE DOMAIN-CONTAINING PROTEIN 1"/>
    <property type="match status" value="1"/>
</dbReference>
<evidence type="ECO:0000256" key="9">
    <source>
        <dbReference type="NCBIfam" id="TIGR00751"/>
    </source>
</evidence>
<dbReference type="InterPro" id="IPR026046">
    <property type="entry name" value="UBIAD1"/>
</dbReference>
<keyword evidence="6 8" id="KW-1133">Transmembrane helix</keyword>
<dbReference type="NCBIfam" id="NF004749">
    <property type="entry name" value="PRK06080.1-1"/>
    <property type="match status" value="1"/>
</dbReference>
<dbReference type="NCBIfam" id="TIGR00751">
    <property type="entry name" value="menA"/>
    <property type="match status" value="1"/>
</dbReference>
<evidence type="ECO:0000256" key="8">
    <source>
        <dbReference type="HAMAP-Rule" id="MF_01937"/>
    </source>
</evidence>
<reference evidence="10 11" key="1">
    <citation type="submission" date="2015-12" db="EMBL/GenBank/DDBJ databases">
        <title>Draft genome sequence of Acidibacillus ferrooxidans ITV001, isolated from a chalcopyrite acid mine drainage site in Brazil.</title>
        <authorList>
            <person name="Dall'Agnol H."/>
            <person name="Nancucheo I."/>
            <person name="Johnson B."/>
            <person name="Oliveira R."/>
            <person name="Leite L."/>
            <person name="Pylro V."/>
            <person name="Nunes G.L."/>
            <person name="Tzotzos G."/>
            <person name="Fernandes G.R."/>
            <person name="Dutra J."/>
            <person name="Orellana S.C."/>
            <person name="Oliveira G."/>
        </authorList>
    </citation>
    <scope>NUCLEOTIDE SEQUENCE [LARGE SCALE GENOMIC DNA]</scope>
    <source>
        <strain evidence="11">ITV01</strain>
    </source>
</reference>
<dbReference type="UniPathway" id="UPA00079">
    <property type="reaction ID" value="UER00168"/>
</dbReference>
<dbReference type="PANTHER" id="PTHR13929">
    <property type="entry name" value="1,4-DIHYDROXY-2-NAPHTHOATE OCTAPRENYLTRANSFERASE"/>
    <property type="match status" value="1"/>
</dbReference>
<dbReference type="Gene3D" id="1.10.357.140">
    <property type="entry name" value="UbiA prenyltransferase"/>
    <property type="match status" value="1"/>
</dbReference>
<organism evidence="10 11">
    <name type="scientific">Ferroacidibacillus organovorans</name>
    <dbReference type="NCBI Taxonomy" id="1765683"/>
    <lineage>
        <taxon>Bacteria</taxon>
        <taxon>Bacillati</taxon>
        <taxon>Bacillota</taxon>
        <taxon>Bacilli</taxon>
        <taxon>Bacillales</taxon>
        <taxon>Alicyclobacillaceae</taxon>
        <taxon>Ferroacidibacillus</taxon>
    </lineage>
</organism>
<comment type="catalytic activity">
    <reaction evidence="8">
        <text>an all-trans-polyprenyl diphosphate + 1,4-dihydroxy-2-naphthoate + H(+) = a 2-demethylmenaquinol + CO2 + diphosphate</text>
        <dbReference type="Rhea" id="RHEA:26478"/>
        <dbReference type="Rhea" id="RHEA-COMP:9563"/>
        <dbReference type="Rhea" id="RHEA-COMP:9564"/>
        <dbReference type="ChEBI" id="CHEBI:11173"/>
        <dbReference type="ChEBI" id="CHEBI:15378"/>
        <dbReference type="ChEBI" id="CHEBI:16526"/>
        <dbReference type="ChEBI" id="CHEBI:33019"/>
        <dbReference type="ChEBI" id="CHEBI:55437"/>
        <dbReference type="ChEBI" id="CHEBI:58914"/>
        <dbReference type="EC" id="2.5.1.74"/>
    </reaction>
</comment>
<comment type="subcellular location">
    <subcellularLocation>
        <location evidence="8">Cell membrane</location>
        <topology evidence="8">Multi-pass membrane protein</topology>
    </subcellularLocation>
    <subcellularLocation>
        <location evidence="1">Membrane</location>
        <topology evidence="1">Multi-pass membrane protein</topology>
    </subcellularLocation>
</comment>
<comment type="pathway">
    <text evidence="8">Quinol/quinone metabolism; menaquinone biosynthesis; menaquinol from 1,4-dihydroxy-2-naphthoate: step 1/2.</text>
</comment>
<keyword evidence="7 8" id="KW-0472">Membrane</keyword>
<name>A0A101XRJ7_9BACL</name>
<dbReference type="Gene3D" id="1.20.120.1780">
    <property type="entry name" value="UbiA prenyltransferase"/>
    <property type="match status" value="1"/>
</dbReference>
<evidence type="ECO:0000256" key="7">
    <source>
        <dbReference type="ARBA" id="ARBA00023136"/>
    </source>
</evidence>
<sequence length="307" mass="33303">MSRRRTSFLNSFRNTLWNLLRPKTLTASVTPVLVGTGAALLHHPLHTSLFLSMLIASMLIQAAANMVNEYYDFVRGLDSKEMTGIAGAIVRDNMSPRTVLIITWVTLTIALLLGIYICASTSWWVAVFGAASMLFMYLYSGGPKPISSTPFGEVTAGVAMGPVIILIAYFIQAGHLSPVAWWVSVPVGLLIAAILLANNLRDLEHDRPGGRKTLPILLGKTRAVAVLGTAFALSYLILIALVLARMLPSWALLSLLSAPLPARVPRQFLAAKTRDELQASFENTSKTLIAFGFLLFVGLLIARITTP</sequence>
<dbReference type="Pfam" id="PF01040">
    <property type="entry name" value="UbiA"/>
    <property type="match status" value="1"/>
</dbReference>
<dbReference type="CDD" id="cd13962">
    <property type="entry name" value="PT_UbiA_UBIAD1"/>
    <property type="match status" value="1"/>
</dbReference>
<keyword evidence="2 8" id="KW-0474">Menaquinone biosynthesis</keyword>
<dbReference type="EC" id="2.5.1.74" evidence="8 9"/>
<keyword evidence="11" id="KW-1185">Reference proteome</keyword>
<evidence type="ECO:0000256" key="2">
    <source>
        <dbReference type="ARBA" id="ARBA00022428"/>
    </source>
</evidence>
<dbReference type="AlphaFoldDB" id="A0A101XRJ7"/>
<dbReference type="EMBL" id="LPVJ01000020">
    <property type="protein sequence ID" value="KUO96235.1"/>
    <property type="molecule type" value="Genomic_DNA"/>
</dbReference>
<evidence type="ECO:0000256" key="5">
    <source>
        <dbReference type="ARBA" id="ARBA00022692"/>
    </source>
</evidence>
<dbReference type="Proteomes" id="UP000053557">
    <property type="component" value="Unassembled WGS sequence"/>
</dbReference>
<evidence type="ECO:0000256" key="4">
    <source>
        <dbReference type="ARBA" id="ARBA00022679"/>
    </source>
</evidence>
<dbReference type="PIRSF" id="PIRSF005355">
    <property type="entry name" value="UBIAD1"/>
    <property type="match status" value="1"/>
</dbReference>
<dbReference type="GO" id="GO:0046428">
    <property type="term" value="F:1,4-dihydroxy-2-naphthoate polyprenyltransferase activity"/>
    <property type="evidence" value="ECO:0007669"/>
    <property type="project" value="UniProtKB-UniRule"/>
</dbReference>
<dbReference type="InterPro" id="IPR004657">
    <property type="entry name" value="MenA"/>
</dbReference>
<accession>A0A101XRJ7</accession>
<feature type="transmembrane region" description="Helical" evidence="8">
    <location>
        <begin position="151"/>
        <end position="173"/>
    </location>
</feature>